<dbReference type="AlphaFoldDB" id="A0A1D6ED40"/>
<name>A0A1D6ED40_MAIZE</name>
<sequence>MAVEVMAMVTAVISIIHMEGVVHTDAEYKLKTRSLKTMIVRKDLMRIPLQMMKCLVGVIITDMLTLKIETVIMGSVIEMTWTILPKSSWMFLNLLGKKVQMNILIGLSSVIKFLELTIFQINIE</sequence>
<dbReference type="EMBL" id="CM007648">
    <property type="protein sequence ID" value="ONM18217.1"/>
    <property type="molecule type" value="Genomic_DNA"/>
</dbReference>
<accession>A0A1D6ED40</accession>
<organism evidence="1">
    <name type="scientific">Zea mays</name>
    <name type="common">Maize</name>
    <dbReference type="NCBI Taxonomy" id="4577"/>
    <lineage>
        <taxon>Eukaryota</taxon>
        <taxon>Viridiplantae</taxon>
        <taxon>Streptophyta</taxon>
        <taxon>Embryophyta</taxon>
        <taxon>Tracheophyta</taxon>
        <taxon>Spermatophyta</taxon>
        <taxon>Magnoliopsida</taxon>
        <taxon>Liliopsida</taxon>
        <taxon>Poales</taxon>
        <taxon>Poaceae</taxon>
        <taxon>PACMAD clade</taxon>
        <taxon>Panicoideae</taxon>
        <taxon>Andropogonodae</taxon>
        <taxon>Andropogoneae</taxon>
        <taxon>Tripsacinae</taxon>
        <taxon>Zea</taxon>
    </lineage>
</organism>
<proteinExistence type="predicted"/>
<reference evidence="1" key="1">
    <citation type="submission" date="2015-12" db="EMBL/GenBank/DDBJ databases">
        <title>Update maize B73 reference genome by single molecule sequencing technologies.</title>
        <authorList>
            <consortium name="Maize Genome Sequencing Project"/>
            <person name="Ware D."/>
        </authorList>
    </citation>
    <scope>NUCLEOTIDE SEQUENCE [LARGE SCALE GENOMIC DNA]</scope>
    <source>
        <tissue evidence="1">Seedling</tissue>
    </source>
</reference>
<gene>
    <name evidence="1" type="ORF">ZEAMMB73_Zm00001d004043</name>
</gene>
<protein>
    <submittedName>
        <fullName evidence="1">Uncharacterized protein</fullName>
    </submittedName>
</protein>
<evidence type="ECO:0000313" key="1">
    <source>
        <dbReference type="EMBL" id="ONM18217.1"/>
    </source>
</evidence>
<dbReference type="InParanoid" id="A0A1D6ED40"/>